<evidence type="ECO:0000256" key="2">
    <source>
        <dbReference type="ARBA" id="ARBA00022833"/>
    </source>
</evidence>
<comment type="caution">
    <text evidence="6">The sequence shown here is derived from an EMBL/GenBank/DDBJ whole genome shotgun (WGS) entry which is preliminary data.</text>
</comment>
<dbReference type="AlphaFoldDB" id="A0A9J6D303"/>
<name>A0A9J6D303_RHIMP</name>
<evidence type="ECO:0000256" key="4">
    <source>
        <dbReference type="SAM" id="Coils"/>
    </source>
</evidence>
<dbReference type="PANTHER" id="PTHR10131">
    <property type="entry name" value="TNF RECEPTOR ASSOCIATED FACTOR"/>
    <property type="match status" value="1"/>
</dbReference>
<dbReference type="SUPFAM" id="SSF57850">
    <property type="entry name" value="RING/U-box"/>
    <property type="match status" value="1"/>
</dbReference>
<feature type="domain" description="RING-type" evidence="5">
    <location>
        <begin position="33"/>
        <end position="71"/>
    </location>
</feature>
<dbReference type="GO" id="GO:0008270">
    <property type="term" value="F:zinc ion binding"/>
    <property type="evidence" value="ECO:0007669"/>
    <property type="project" value="UniProtKB-KW"/>
</dbReference>
<keyword evidence="2" id="KW-0862">Zinc</keyword>
<feature type="coiled-coil region" evidence="4">
    <location>
        <begin position="165"/>
        <end position="192"/>
    </location>
</feature>
<reference evidence="6" key="2">
    <citation type="submission" date="2021-09" db="EMBL/GenBank/DDBJ databases">
        <authorList>
            <person name="Jia N."/>
            <person name="Wang J."/>
            <person name="Shi W."/>
            <person name="Du L."/>
            <person name="Sun Y."/>
            <person name="Zhan W."/>
            <person name="Jiang J."/>
            <person name="Wang Q."/>
            <person name="Zhang B."/>
            <person name="Ji P."/>
            <person name="Sakyi L.B."/>
            <person name="Cui X."/>
            <person name="Yuan T."/>
            <person name="Jiang B."/>
            <person name="Yang W."/>
            <person name="Lam T.T.-Y."/>
            <person name="Chang Q."/>
            <person name="Ding S."/>
            <person name="Wang X."/>
            <person name="Zhu J."/>
            <person name="Ruan X."/>
            <person name="Zhao L."/>
            <person name="Wei J."/>
            <person name="Que T."/>
            <person name="Du C."/>
            <person name="Cheng J."/>
            <person name="Dai P."/>
            <person name="Han X."/>
            <person name="Huang E."/>
            <person name="Gao Y."/>
            <person name="Liu J."/>
            <person name="Shao H."/>
            <person name="Ye R."/>
            <person name="Li L."/>
            <person name="Wei W."/>
            <person name="Wang X."/>
            <person name="Wang C."/>
            <person name="Huo Q."/>
            <person name="Li W."/>
            <person name="Guo W."/>
            <person name="Chen H."/>
            <person name="Chen S."/>
            <person name="Zhou L."/>
            <person name="Zhou L."/>
            <person name="Ni X."/>
            <person name="Tian J."/>
            <person name="Zhou Y."/>
            <person name="Sheng Y."/>
            <person name="Liu T."/>
            <person name="Pan Y."/>
            <person name="Xia L."/>
            <person name="Li J."/>
            <person name="Zhao F."/>
            <person name="Cao W."/>
        </authorList>
    </citation>
    <scope>NUCLEOTIDE SEQUENCE</scope>
    <source>
        <strain evidence="6">Rmic-2018</strain>
        <tissue evidence="6">Larvae</tissue>
    </source>
</reference>
<dbReference type="OrthoDB" id="6511748at2759"/>
<accession>A0A9J6D303</accession>
<evidence type="ECO:0000313" key="6">
    <source>
        <dbReference type="EMBL" id="KAH7996076.1"/>
    </source>
</evidence>
<dbReference type="Gene3D" id="3.30.40.10">
    <property type="entry name" value="Zinc/RING finger domain, C3HC4 (zinc finger)"/>
    <property type="match status" value="1"/>
</dbReference>
<sequence length="483" mass="53243">MTPANARSLSGFGADLDRRPTVFVPELPARNFCSLCGLLPAASFMLPCKHLLCGSCFYQSSQMGYHCPVDRRAFRQEEVVRMLIERDAILGLRIRCWNAGNGCAAEDAVSVMLDHFVIACKFHTVNCPTCDKKVLHRELPRHVMSRCAATCSLGKCDKSSPASSFHEGEEELEKASRMNAALQRNLATVEMRTIYEMKRTIDHISATLYRVKAEAAQSKCTSCGSHMNSLICKIARIVTTNMNAFMTTLQRKSYHDVESLNDSAHEAVGDHTKNIASTAPTILKLPTSTCPGTTNVIPVQKTSAEEPHVPGRKLPVKNSQLSLLGPHETSLSNFQECCECIIENWASFSAGTAVADIRNGRCACGTAINAYGFLLVPRTCASGGKRRIYFTVCAFKGFFGTTHEVPMDSVLRIRLVGSATDRAKDLGVKEELSWSKTSSPQKIMGEEVLYFSTSKQSLIARAVEERGFVSDDKVQLRFSVTRW</sequence>
<evidence type="ECO:0000259" key="5">
    <source>
        <dbReference type="PROSITE" id="PS50089"/>
    </source>
</evidence>
<evidence type="ECO:0000256" key="3">
    <source>
        <dbReference type="PROSITE-ProRule" id="PRU00175"/>
    </source>
</evidence>
<dbReference type="GO" id="GO:0043122">
    <property type="term" value="P:regulation of canonical NF-kappaB signal transduction"/>
    <property type="evidence" value="ECO:0007669"/>
    <property type="project" value="TreeGrafter"/>
</dbReference>
<organism evidence="6 7">
    <name type="scientific">Rhipicephalus microplus</name>
    <name type="common">Cattle tick</name>
    <name type="synonym">Boophilus microplus</name>
    <dbReference type="NCBI Taxonomy" id="6941"/>
    <lineage>
        <taxon>Eukaryota</taxon>
        <taxon>Metazoa</taxon>
        <taxon>Ecdysozoa</taxon>
        <taxon>Arthropoda</taxon>
        <taxon>Chelicerata</taxon>
        <taxon>Arachnida</taxon>
        <taxon>Acari</taxon>
        <taxon>Parasitiformes</taxon>
        <taxon>Ixodida</taxon>
        <taxon>Ixodoidea</taxon>
        <taxon>Ixodidae</taxon>
        <taxon>Rhipicephalinae</taxon>
        <taxon>Rhipicephalus</taxon>
        <taxon>Boophilus</taxon>
    </lineage>
</organism>
<dbReference type="VEuPathDB" id="VectorBase:LOC119182166"/>
<protein>
    <recommendedName>
        <fullName evidence="5">RING-type domain-containing protein</fullName>
    </recommendedName>
</protein>
<dbReference type="Proteomes" id="UP000821866">
    <property type="component" value="Unassembled WGS sequence"/>
</dbReference>
<dbReference type="SUPFAM" id="SSF49599">
    <property type="entry name" value="TRAF domain-like"/>
    <property type="match status" value="1"/>
</dbReference>
<dbReference type="InterPro" id="IPR001841">
    <property type="entry name" value="Znf_RING"/>
</dbReference>
<dbReference type="PROSITE" id="PS50089">
    <property type="entry name" value="ZF_RING_2"/>
    <property type="match status" value="1"/>
</dbReference>
<reference evidence="6" key="1">
    <citation type="journal article" date="2020" name="Cell">
        <title>Large-Scale Comparative Analyses of Tick Genomes Elucidate Their Genetic Diversity and Vector Capacities.</title>
        <authorList>
            <consortium name="Tick Genome and Microbiome Consortium (TIGMIC)"/>
            <person name="Jia N."/>
            <person name="Wang J."/>
            <person name="Shi W."/>
            <person name="Du L."/>
            <person name="Sun Y."/>
            <person name="Zhan W."/>
            <person name="Jiang J.F."/>
            <person name="Wang Q."/>
            <person name="Zhang B."/>
            <person name="Ji P."/>
            <person name="Bell-Sakyi L."/>
            <person name="Cui X.M."/>
            <person name="Yuan T.T."/>
            <person name="Jiang B.G."/>
            <person name="Yang W.F."/>
            <person name="Lam T.T."/>
            <person name="Chang Q.C."/>
            <person name="Ding S.J."/>
            <person name="Wang X.J."/>
            <person name="Zhu J.G."/>
            <person name="Ruan X.D."/>
            <person name="Zhao L."/>
            <person name="Wei J.T."/>
            <person name="Ye R.Z."/>
            <person name="Que T.C."/>
            <person name="Du C.H."/>
            <person name="Zhou Y.H."/>
            <person name="Cheng J.X."/>
            <person name="Dai P.F."/>
            <person name="Guo W.B."/>
            <person name="Han X.H."/>
            <person name="Huang E.J."/>
            <person name="Li L.F."/>
            <person name="Wei W."/>
            <person name="Gao Y.C."/>
            <person name="Liu J.Z."/>
            <person name="Shao H.Z."/>
            <person name="Wang X."/>
            <person name="Wang C.C."/>
            <person name="Yang T.C."/>
            <person name="Huo Q.B."/>
            <person name="Li W."/>
            <person name="Chen H.Y."/>
            <person name="Chen S.E."/>
            <person name="Zhou L.G."/>
            <person name="Ni X.B."/>
            <person name="Tian J.H."/>
            <person name="Sheng Y."/>
            <person name="Liu T."/>
            <person name="Pan Y.S."/>
            <person name="Xia L.Y."/>
            <person name="Li J."/>
            <person name="Zhao F."/>
            <person name="Cao W.C."/>
        </authorList>
    </citation>
    <scope>NUCLEOTIDE SEQUENCE</scope>
    <source>
        <strain evidence="6">Rmic-2018</strain>
    </source>
</reference>
<dbReference type="PANTHER" id="PTHR10131:SF138">
    <property type="entry name" value="RE66324P"/>
    <property type="match status" value="1"/>
</dbReference>
<dbReference type="InterPro" id="IPR013083">
    <property type="entry name" value="Znf_RING/FYVE/PHD"/>
</dbReference>
<keyword evidence="1 3" id="KW-0863">Zinc-finger</keyword>
<evidence type="ECO:0000313" key="7">
    <source>
        <dbReference type="Proteomes" id="UP000821866"/>
    </source>
</evidence>
<dbReference type="EMBL" id="JABSTU010000311">
    <property type="protein sequence ID" value="KAH7996076.1"/>
    <property type="molecule type" value="Genomic_DNA"/>
</dbReference>
<evidence type="ECO:0000256" key="1">
    <source>
        <dbReference type="ARBA" id="ARBA00022771"/>
    </source>
</evidence>
<keyword evidence="4" id="KW-0175">Coiled coil</keyword>
<proteinExistence type="predicted"/>
<gene>
    <name evidence="6" type="ORF">HPB51_026410</name>
</gene>
<keyword evidence="7" id="KW-1185">Reference proteome</keyword>
<keyword evidence="1 3" id="KW-0479">Metal-binding</keyword>
<dbReference type="OMA" id="ENWTHFS"/>
<dbReference type="GO" id="GO:0005164">
    <property type="term" value="F:tumor necrosis factor receptor binding"/>
    <property type="evidence" value="ECO:0007669"/>
    <property type="project" value="TreeGrafter"/>
</dbReference>
<dbReference type="GO" id="GO:0009898">
    <property type="term" value="C:cytoplasmic side of plasma membrane"/>
    <property type="evidence" value="ECO:0007669"/>
    <property type="project" value="TreeGrafter"/>
</dbReference>